<dbReference type="Pfam" id="PF08534">
    <property type="entry name" value="Redoxin"/>
    <property type="match status" value="1"/>
</dbReference>
<sequence length="549" mass="61398">MQVDFLDVILAFFEGFALILSPCILPILPIVLAGSLSGSKKRPFGIITGFVISFSLFAFFSRQLVQYSGIDINLIRHISYGILLLLGIVMLSTYLSEKFSYFVQRIIGTGANLSRANNPQGGFVSGIFLGSLIAIIWTPCAGPILAAVIVQTVLQKTTIISFFTLLSFALGAAIPMLIIALYGIKIIETFRFFKTKASLFRKILGAIIIAAVSYMIYQETALSTTTAQTTIRTATTLQEGLWIPYKAPPVEGITAWINSPSLQLSDLKGHVILIDFWTYSCINCIRTLPYLKAWYEKYNKQGFIIIGVHSPEFDFEKNLANVKNAVKRYGINYPVALDNQFATWRNYNNHYWPAHYLINKNGEVVYTHFGEGNYDVTENNIRYLLNINELGMPTMFTEERYAFTETPETYLGYERANPNLSPTLIHDKTTQYNFPAQLPPNAWALQGAWTIAPDKIISAENNAPLRIHFKARKVFIVMGNTTAQPIQVKVLLNNKLVNANKGADVIDSTITVNKHSIYEVLSFTHFSEGILEVIPSTAGLEVYTFTFGS</sequence>
<dbReference type="PROSITE" id="PS51352">
    <property type="entry name" value="THIOREDOXIN_2"/>
    <property type="match status" value="1"/>
</dbReference>
<feature type="transmembrane region" description="Helical" evidence="7">
    <location>
        <begin position="44"/>
        <end position="65"/>
    </location>
</feature>
<evidence type="ECO:0000256" key="3">
    <source>
        <dbReference type="ARBA" id="ARBA00022692"/>
    </source>
</evidence>
<protein>
    <submittedName>
        <fullName evidence="9">Cytochrome c biogenesis protein DipZ</fullName>
    </submittedName>
</protein>
<keyword evidence="10" id="KW-1185">Reference proteome</keyword>
<evidence type="ECO:0000256" key="7">
    <source>
        <dbReference type="SAM" id="Phobius"/>
    </source>
</evidence>
<evidence type="ECO:0000313" key="9">
    <source>
        <dbReference type="EMBL" id="WED43580.1"/>
    </source>
</evidence>
<dbReference type="InterPro" id="IPR013740">
    <property type="entry name" value="Redoxin"/>
</dbReference>
<keyword evidence="5 7" id="KW-1133">Transmembrane helix</keyword>
<dbReference type="CDD" id="cd03012">
    <property type="entry name" value="TlpA_like_DipZ_like"/>
    <property type="match status" value="1"/>
</dbReference>
<organism evidence="9 10">
    <name type="scientific">Legionella cardiaca</name>
    <dbReference type="NCBI Taxonomy" id="1071983"/>
    <lineage>
        <taxon>Bacteria</taxon>
        <taxon>Pseudomonadati</taxon>
        <taxon>Pseudomonadota</taxon>
        <taxon>Gammaproteobacteria</taxon>
        <taxon>Legionellales</taxon>
        <taxon>Legionellaceae</taxon>
        <taxon>Legionella</taxon>
    </lineage>
</organism>
<proteinExistence type="predicted"/>
<evidence type="ECO:0000256" key="1">
    <source>
        <dbReference type="ARBA" id="ARBA00004651"/>
    </source>
</evidence>
<feature type="transmembrane region" description="Helical" evidence="7">
    <location>
        <begin position="123"/>
        <end position="150"/>
    </location>
</feature>
<dbReference type="Gene3D" id="2.60.120.260">
    <property type="entry name" value="Galactose-binding domain-like"/>
    <property type="match status" value="1"/>
</dbReference>
<keyword evidence="2" id="KW-1003">Cell membrane</keyword>
<dbReference type="InterPro" id="IPR050553">
    <property type="entry name" value="Thioredoxin_ResA/DsbE_sf"/>
</dbReference>
<evidence type="ECO:0000256" key="5">
    <source>
        <dbReference type="ARBA" id="ARBA00022989"/>
    </source>
</evidence>
<feature type="transmembrane region" description="Helical" evidence="7">
    <location>
        <begin position="77"/>
        <end position="95"/>
    </location>
</feature>
<evidence type="ECO:0000259" key="8">
    <source>
        <dbReference type="PROSITE" id="PS51352"/>
    </source>
</evidence>
<dbReference type="SUPFAM" id="SSF52833">
    <property type="entry name" value="Thioredoxin-like"/>
    <property type="match status" value="1"/>
</dbReference>
<dbReference type="InterPro" id="IPR036249">
    <property type="entry name" value="Thioredoxin-like_sf"/>
</dbReference>
<dbReference type="PANTHER" id="PTHR42852:SF13">
    <property type="entry name" value="PROTEIN DIPZ"/>
    <property type="match status" value="1"/>
</dbReference>
<keyword evidence="6 7" id="KW-0472">Membrane</keyword>
<feature type="transmembrane region" description="Helical" evidence="7">
    <location>
        <begin position="162"/>
        <end position="187"/>
    </location>
</feature>
<dbReference type="RefSeq" id="WP_275089390.1">
    <property type="nucleotide sequence ID" value="NZ_CP119078.1"/>
</dbReference>
<dbReference type="EMBL" id="CP119078">
    <property type="protein sequence ID" value="WED43580.1"/>
    <property type="molecule type" value="Genomic_DNA"/>
</dbReference>
<dbReference type="InterPro" id="IPR013766">
    <property type="entry name" value="Thioredoxin_domain"/>
</dbReference>
<dbReference type="PANTHER" id="PTHR42852">
    <property type="entry name" value="THIOL:DISULFIDE INTERCHANGE PROTEIN DSBE"/>
    <property type="match status" value="1"/>
</dbReference>
<evidence type="ECO:0000256" key="2">
    <source>
        <dbReference type="ARBA" id="ARBA00022475"/>
    </source>
</evidence>
<feature type="domain" description="Thioredoxin" evidence="8">
    <location>
        <begin position="241"/>
        <end position="386"/>
    </location>
</feature>
<accession>A0ABY8ASC3</accession>
<dbReference type="InterPro" id="IPR041017">
    <property type="entry name" value="Thioredoxin_10"/>
</dbReference>
<feature type="transmembrane region" description="Helical" evidence="7">
    <location>
        <begin position="12"/>
        <end position="32"/>
    </location>
</feature>
<name>A0ABY8ASC3_9GAMM</name>
<dbReference type="Gene3D" id="3.40.30.10">
    <property type="entry name" value="Glutaredoxin"/>
    <property type="match status" value="1"/>
</dbReference>
<evidence type="ECO:0000256" key="4">
    <source>
        <dbReference type="ARBA" id="ARBA00022748"/>
    </source>
</evidence>
<evidence type="ECO:0000256" key="6">
    <source>
        <dbReference type="ARBA" id="ARBA00023136"/>
    </source>
</evidence>
<dbReference type="InterPro" id="IPR003834">
    <property type="entry name" value="Cyt_c_assmbl_TM_dom"/>
</dbReference>
<dbReference type="Pfam" id="PF17991">
    <property type="entry name" value="Thioredoxin_10"/>
    <property type="match status" value="1"/>
</dbReference>
<keyword evidence="4" id="KW-0201">Cytochrome c-type biogenesis</keyword>
<dbReference type="Pfam" id="PF02683">
    <property type="entry name" value="DsbD_TM"/>
    <property type="match status" value="1"/>
</dbReference>
<evidence type="ECO:0000313" key="10">
    <source>
        <dbReference type="Proteomes" id="UP001222087"/>
    </source>
</evidence>
<comment type="subcellular location">
    <subcellularLocation>
        <location evidence="1">Cell membrane</location>
        <topology evidence="1">Multi-pass membrane protein</topology>
    </subcellularLocation>
</comment>
<gene>
    <name evidence="9" type="ORF">PXX05_02040</name>
</gene>
<keyword evidence="3 7" id="KW-0812">Transmembrane</keyword>
<reference evidence="9 10" key="1">
    <citation type="submission" date="2023-02" db="EMBL/GenBank/DDBJ databases">
        <title>Genome Sequence of L. cardiaca H63T.</title>
        <authorList>
            <person name="Lopez A.E."/>
            <person name="Cianciotto N.P."/>
        </authorList>
    </citation>
    <scope>NUCLEOTIDE SEQUENCE [LARGE SCALE GENOMIC DNA]</scope>
    <source>
        <strain evidence="9 10">H63</strain>
    </source>
</reference>
<dbReference type="Proteomes" id="UP001222087">
    <property type="component" value="Chromosome"/>
</dbReference>